<dbReference type="PIRSF" id="PIRSF031653">
    <property type="entry name" value="UCP031653"/>
    <property type="match status" value="1"/>
</dbReference>
<dbReference type="Proteomes" id="UP000440978">
    <property type="component" value="Unassembled WGS sequence"/>
</dbReference>
<feature type="region of interest" description="Disordered" evidence="2">
    <location>
        <begin position="72"/>
        <end position="93"/>
    </location>
</feature>
<keyword evidence="4" id="KW-1185">Reference proteome</keyword>
<dbReference type="EMBL" id="WNHB01000011">
    <property type="protein sequence ID" value="MTT31998.1"/>
    <property type="molecule type" value="Genomic_DNA"/>
</dbReference>
<name>A0A6N8CQQ9_9BACI</name>
<dbReference type="OrthoDB" id="2990788at2"/>
<dbReference type="Pfam" id="PF09902">
    <property type="entry name" value="DUF2129"/>
    <property type="match status" value="1"/>
</dbReference>
<protein>
    <submittedName>
        <fullName evidence="3">DUF2129 domain-containing protein</fullName>
    </submittedName>
</protein>
<dbReference type="InterPro" id="IPR016979">
    <property type="entry name" value="DUF2129"/>
</dbReference>
<gene>
    <name evidence="3" type="ORF">GMB86_08235</name>
</gene>
<keyword evidence="1" id="KW-0963">Cytoplasm</keyword>
<dbReference type="AlphaFoldDB" id="A0A6N8CQQ9"/>
<evidence type="ECO:0000256" key="2">
    <source>
        <dbReference type="SAM" id="MobiDB-lite"/>
    </source>
</evidence>
<comment type="caution">
    <text evidence="3">The sequence shown here is derived from an EMBL/GenBank/DDBJ whole genome shotgun (WGS) entry which is preliminary data.</text>
</comment>
<proteinExistence type="predicted"/>
<sequence length="93" mass="11281">MKTERIGLVVWITHLKYIRYLRRYGHVHYISDRMRYVMLYCDAVNEEEIRQELKKAKYVKRIDKSHLQELKTSYEKKKNTGKNSGKESAYLPL</sequence>
<accession>A0A6N8CQQ9</accession>
<evidence type="ECO:0000256" key="1">
    <source>
        <dbReference type="ARBA" id="ARBA00022490"/>
    </source>
</evidence>
<evidence type="ECO:0000313" key="3">
    <source>
        <dbReference type="EMBL" id="MTT31998.1"/>
    </source>
</evidence>
<reference evidence="3 4" key="1">
    <citation type="submission" date="2019-11" db="EMBL/GenBank/DDBJ databases">
        <title>Terrilactibacillus tamarindus sp. nov. BCM23-1 isolated from bark of Tamarindus indica.</title>
        <authorList>
            <person name="Kingkaew E."/>
            <person name="Tanasupawat S."/>
        </authorList>
    </citation>
    <scope>NUCLEOTIDE SEQUENCE [LARGE SCALE GENOMIC DNA]</scope>
    <source>
        <strain evidence="3 4">BCM23-1</strain>
    </source>
</reference>
<organism evidence="3 4">
    <name type="scientific">Terrilactibacillus tamarindi</name>
    <dbReference type="NCBI Taxonomy" id="2599694"/>
    <lineage>
        <taxon>Bacteria</taxon>
        <taxon>Bacillati</taxon>
        <taxon>Bacillota</taxon>
        <taxon>Bacilli</taxon>
        <taxon>Bacillales</taxon>
        <taxon>Bacillaceae</taxon>
        <taxon>Terrilactibacillus</taxon>
    </lineage>
</organism>
<evidence type="ECO:0000313" key="4">
    <source>
        <dbReference type="Proteomes" id="UP000440978"/>
    </source>
</evidence>
<dbReference type="RefSeq" id="WP_155218596.1">
    <property type="nucleotide sequence ID" value="NZ_WNHB01000011.1"/>
</dbReference>